<name>X1AJQ9_9ZZZZ</name>
<organism evidence="2">
    <name type="scientific">marine sediment metagenome</name>
    <dbReference type="NCBI Taxonomy" id="412755"/>
    <lineage>
        <taxon>unclassified sequences</taxon>
        <taxon>metagenomes</taxon>
        <taxon>ecological metagenomes</taxon>
    </lineage>
</organism>
<protein>
    <submittedName>
        <fullName evidence="2">Uncharacterized protein</fullName>
    </submittedName>
</protein>
<dbReference type="AlphaFoldDB" id="X1AJQ9"/>
<evidence type="ECO:0000313" key="2">
    <source>
        <dbReference type="EMBL" id="GAG69837.1"/>
    </source>
</evidence>
<feature type="non-terminal residue" evidence="2">
    <location>
        <position position="1"/>
    </location>
</feature>
<comment type="caution">
    <text evidence="2">The sequence shown here is derived from an EMBL/GenBank/DDBJ whole genome shotgun (WGS) entry which is preliminary data.</text>
</comment>
<keyword evidence="1" id="KW-0472">Membrane</keyword>
<keyword evidence="1" id="KW-1133">Transmembrane helix</keyword>
<feature type="transmembrane region" description="Helical" evidence="1">
    <location>
        <begin position="165"/>
        <end position="184"/>
    </location>
</feature>
<dbReference type="EMBL" id="BART01006791">
    <property type="protein sequence ID" value="GAG69837.1"/>
    <property type="molecule type" value="Genomic_DNA"/>
</dbReference>
<reference evidence="2" key="1">
    <citation type="journal article" date="2014" name="Front. Microbiol.">
        <title>High frequency of phylogenetically diverse reductive dehalogenase-homologous genes in deep subseafloor sedimentary metagenomes.</title>
        <authorList>
            <person name="Kawai M."/>
            <person name="Futagami T."/>
            <person name="Toyoda A."/>
            <person name="Takaki Y."/>
            <person name="Nishi S."/>
            <person name="Hori S."/>
            <person name="Arai W."/>
            <person name="Tsubouchi T."/>
            <person name="Morono Y."/>
            <person name="Uchiyama I."/>
            <person name="Ito T."/>
            <person name="Fujiyama A."/>
            <person name="Inagaki F."/>
            <person name="Takami H."/>
        </authorList>
    </citation>
    <scope>NUCLEOTIDE SEQUENCE</scope>
    <source>
        <strain evidence="2">Expedition CK06-06</strain>
    </source>
</reference>
<accession>X1AJQ9</accession>
<feature type="transmembrane region" description="Helical" evidence="1">
    <location>
        <begin position="141"/>
        <end position="159"/>
    </location>
</feature>
<feature type="transmembrane region" description="Helical" evidence="1">
    <location>
        <begin position="204"/>
        <end position="229"/>
    </location>
</feature>
<gene>
    <name evidence="2" type="ORF">S01H4_15498</name>
</gene>
<proteinExistence type="predicted"/>
<evidence type="ECO:0000256" key="1">
    <source>
        <dbReference type="SAM" id="Phobius"/>
    </source>
</evidence>
<keyword evidence="1" id="KW-0812">Transmembrane</keyword>
<sequence length="289" mass="33956">LVFQIGYIGVSSCGFYLTFLGYTPQIQIFGKNIYFWPNLDILYICLGFISIIGIVQLMLKISKTKISPLKLSNNKNSIANNGEYKLNESVALYEETSREEFEEAFKNLVSATYLNEYKYKIKRLGYFQGKSLNRIIKNSKMLFLISLIIDFMFFLILLLKLKLKSLNLIIETLSIVFIIAYFLFFMGHLKRLLYYSAYKRYLSIYYLIFFHLLDLITEVLLLSILAFTISNNTSQIYVILCLIVQLCHVANKLNQRRKVIQSNTYDTTQFLFYNLEIILRSIFYGYQIQ</sequence>
<feature type="transmembrane region" description="Helical" evidence="1">
    <location>
        <begin position="41"/>
        <end position="59"/>
    </location>
</feature>
<feature type="transmembrane region" description="Helical" evidence="1">
    <location>
        <begin position="235"/>
        <end position="253"/>
    </location>
</feature>